<accession>A0A5S3VBJ6</accession>
<dbReference type="RefSeq" id="WP_138590727.1">
    <property type="nucleotide sequence ID" value="NZ_PNBX01000017.1"/>
</dbReference>
<dbReference type="EMBL" id="PNBX01000017">
    <property type="protein sequence ID" value="TMO69378.1"/>
    <property type="molecule type" value="Genomic_DNA"/>
</dbReference>
<reference evidence="6" key="2">
    <citation type="submission" date="2019-06" db="EMBL/GenBank/DDBJ databases">
        <title>Co-occurence of chitin degradation, pigmentation and bioactivity in marine Pseudoalteromonas.</title>
        <authorList>
            <person name="Sonnenschein E.C."/>
            <person name="Bech P.K."/>
        </authorList>
    </citation>
    <scope>NUCLEOTIDE SEQUENCE [LARGE SCALE GENOMIC DNA]</scope>
    <source>
        <strain evidence="6">S3790</strain>
    </source>
</reference>
<dbReference type="Pfam" id="PF00069">
    <property type="entry name" value="Pkinase"/>
    <property type="match status" value="1"/>
</dbReference>
<dbReference type="GO" id="GO:0005524">
    <property type="term" value="F:ATP binding"/>
    <property type="evidence" value="ECO:0007669"/>
    <property type="project" value="UniProtKB-UniRule"/>
</dbReference>
<keyword evidence="1" id="KW-0433">Leucine-rich repeat</keyword>
<comment type="caution">
    <text evidence="5">The sequence shown here is derived from an EMBL/GenBank/DDBJ whole genome shotgun (WGS) entry which is preliminary data.</text>
</comment>
<dbReference type="InterPro" id="IPR000719">
    <property type="entry name" value="Prot_kinase_dom"/>
</dbReference>
<organism evidence="5 6">
    <name type="scientific">Pseudoalteromonas aurantia</name>
    <dbReference type="NCBI Taxonomy" id="43654"/>
    <lineage>
        <taxon>Bacteria</taxon>
        <taxon>Pseudomonadati</taxon>
        <taxon>Pseudomonadota</taxon>
        <taxon>Gammaproteobacteria</taxon>
        <taxon>Alteromonadales</taxon>
        <taxon>Pseudoalteromonadaceae</taxon>
        <taxon>Pseudoalteromonas</taxon>
    </lineage>
</organism>
<keyword evidence="5" id="KW-0808">Transferase</keyword>
<evidence type="ECO:0000256" key="1">
    <source>
        <dbReference type="ARBA" id="ARBA00022614"/>
    </source>
</evidence>
<feature type="binding site" evidence="3">
    <location>
        <position position="238"/>
    </location>
    <ligand>
        <name>ATP</name>
        <dbReference type="ChEBI" id="CHEBI:30616"/>
    </ligand>
</feature>
<dbReference type="PROSITE" id="PS00107">
    <property type="entry name" value="PROTEIN_KINASE_ATP"/>
    <property type="match status" value="1"/>
</dbReference>
<gene>
    <name evidence="5" type="ORF">CWC19_05465</name>
</gene>
<dbReference type="Gene3D" id="3.30.200.20">
    <property type="entry name" value="Phosphorylase Kinase, domain 1"/>
    <property type="match status" value="1"/>
</dbReference>
<dbReference type="Gene3D" id="3.80.10.10">
    <property type="entry name" value="Ribonuclease Inhibitor"/>
    <property type="match status" value="2"/>
</dbReference>
<keyword evidence="3" id="KW-0547">Nucleotide-binding</keyword>
<dbReference type="PROSITE" id="PS50011">
    <property type="entry name" value="PROTEIN_KINASE_DOM"/>
    <property type="match status" value="1"/>
</dbReference>
<proteinExistence type="predicted"/>
<evidence type="ECO:0000313" key="5">
    <source>
        <dbReference type="EMBL" id="TMO69378.1"/>
    </source>
</evidence>
<dbReference type="GO" id="GO:0004672">
    <property type="term" value="F:protein kinase activity"/>
    <property type="evidence" value="ECO:0007669"/>
    <property type="project" value="InterPro"/>
</dbReference>
<dbReference type="OrthoDB" id="8532199at2"/>
<dbReference type="InterPro" id="IPR017441">
    <property type="entry name" value="Protein_kinase_ATP_BS"/>
</dbReference>
<evidence type="ECO:0000256" key="3">
    <source>
        <dbReference type="PROSITE-ProRule" id="PRU10141"/>
    </source>
</evidence>
<dbReference type="InterPro" id="IPR001611">
    <property type="entry name" value="Leu-rich_rpt"/>
</dbReference>
<dbReference type="PROSITE" id="PS51450">
    <property type="entry name" value="LRR"/>
    <property type="match status" value="1"/>
</dbReference>
<keyword evidence="5" id="KW-0418">Kinase</keyword>
<name>A0A5S3VBJ6_9GAMM</name>
<dbReference type="Proteomes" id="UP000307217">
    <property type="component" value="Unassembled WGS sequence"/>
</dbReference>
<keyword evidence="2" id="KW-0677">Repeat</keyword>
<dbReference type="SMART" id="SM00369">
    <property type="entry name" value="LRR_TYP"/>
    <property type="match status" value="4"/>
</dbReference>
<feature type="domain" description="Protein kinase" evidence="4">
    <location>
        <begin position="208"/>
        <end position="438"/>
    </location>
</feature>
<reference evidence="5 6" key="1">
    <citation type="submission" date="2018-01" db="EMBL/GenBank/DDBJ databases">
        <authorList>
            <person name="Paulsen S."/>
            <person name="Gram L.K."/>
        </authorList>
    </citation>
    <scope>NUCLEOTIDE SEQUENCE [LARGE SCALE GENOMIC DNA]</scope>
    <source>
        <strain evidence="5 6">S3790</strain>
    </source>
</reference>
<dbReference type="PANTHER" id="PTHR48051">
    <property type="match status" value="1"/>
</dbReference>
<dbReference type="SMART" id="SM00364">
    <property type="entry name" value="LRR_BAC"/>
    <property type="match status" value="4"/>
</dbReference>
<keyword evidence="3" id="KW-0067">ATP-binding</keyword>
<dbReference type="PANTHER" id="PTHR48051:SF1">
    <property type="entry name" value="RAS SUPPRESSOR PROTEIN 1"/>
    <property type="match status" value="1"/>
</dbReference>
<dbReference type="SUPFAM" id="SSF56112">
    <property type="entry name" value="Protein kinase-like (PK-like)"/>
    <property type="match status" value="1"/>
</dbReference>
<dbReference type="InterPro" id="IPR011009">
    <property type="entry name" value="Kinase-like_dom_sf"/>
</dbReference>
<dbReference type="PRINTS" id="PR00019">
    <property type="entry name" value="LEURICHRPT"/>
</dbReference>
<evidence type="ECO:0000256" key="2">
    <source>
        <dbReference type="ARBA" id="ARBA00022737"/>
    </source>
</evidence>
<protein>
    <submittedName>
        <fullName evidence="5">Protein kinase</fullName>
    </submittedName>
</protein>
<evidence type="ECO:0000259" key="4">
    <source>
        <dbReference type="PROSITE" id="PS50011"/>
    </source>
</evidence>
<dbReference type="Gene3D" id="1.10.510.10">
    <property type="entry name" value="Transferase(Phosphotransferase) domain 1"/>
    <property type="match status" value="1"/>
</dbReference>
<dbReference type="AlphaFoldDB" id="A0A5S3VBJ6"/>
<dbReference type="InterPro" id="IPR032675">
    <property type="entry name" value="LRR_dom_sf"/>
</dbReference>
<sequence length="438" mass="48837">MHPHRYTLQQLKNNEVGPVKRLQMVEQLTEFPPEILTLKDSLEVLDLSNNKLSSLPDEFDQLEKLKIIFLSQNCFTELPHVLGRCKSLEMIGFKSNQITAVRSHSLPLSTRWLILTDNQLEELPDRMGALTQLKKLALAGNRLKTLPDSMANCTELELIRLSANNLNTLPKWLFNLPKLAWLAFSGNPVCGNRSSALKEFAKVTLSEYVLGDKLGEGASGEIFLANKPHDDQVFFAVKRFKGAITSDGYPQDELDCCLNAGTHTNLVKAIAQINDASSLGIVMELIPPTYHNLGLPPSLVTCTRDTFQNDTCYSALQVHHIAVQMASVLTHLHAHHVSHGDIYAHNSLIDEHCNLLFGDFGAASQLHHLDDFQRDAMQAIEVRAFGYFVEDLLTVSAFISETQLALKSRLEAVIGACTSERVSERPKFIDIMGLLQQD</sequence>
<dbReference type="InterPro" id="IPR003591">
    <property type="entry name" value="Leu-rich_rpt_typical-subtyp"/>
</dbReference>
<dbReference type="InterPro" id="IPR050216">
    <property type="entry name" value="LRR_domain-containing"/>
</dbReference>
<dbReference type="SUPFAM" id="SSF52058">
    <property type="entry name" value="L domain-like"/>
    <property type="match status" value="1"/>
</dbReference>
<evidence type="ECO:0000313" key="6">
    <source>
        <dbReference type="Proteomes" id="UP000307217"/>
    </source>
</evidence>
<dbReference type="Pfam" id="PF13855">
    <property type="entry name" value="LRR_8"/>
    <property type="match status" value="2"/>
</dbReference>
<dbReference type="GO" id="GO:0005737">
    <property type="term" value="C:cytoplasm"/>
    <property type="evidence" value="ECO:0007669"/>
    <property type="project" value="TreeGrafter"/>
</dbReference>